<protein>
    <recommendedName>
        <fullName evidence="8">Rhodopsin domain-containing protein</fullName>
    </recommendedName>
</protein>
<keyword evidence="2 7" id="KW-0812">Transmembrane</keyword>
<keyword evidence="4 7" id="KW-0472">Membrane</keyword>
<evidence type="ECO:0000256" key="5">
    <source>
        <dbReference type="ARBA" id="ARBA00038359"/>
    </source>
</evidence>
<dbReference type="AlphaFoldDB" id="A0A3N4JY59"/>
<comment type="subcellular location">
    <subcellularLocation>
        <location evidence="1">Membrane</location>
        <topology evidence="1">Multi-pass membrane protein</topology>
    </subcellularLocation>
</comment>
<evidence type="ECO:0000256" key="4">
    <source>
        <dbReference type="ARBA" id="ARBA00023136"/>
    </source>
</evidence>
<evidence type="ECO:0000313" key="10">
    <source>
        <dbReference type="Proteomes" id="UP000276215"/>
    </source>
</evidence>
<organism evidence="9 10">
    <name type="scientific">Choiromyces venosus 120613-1</name>
    <dbReference type="NCBI Taxonomy" id="1336337"/>
    <lineage>
        <taxon>Eukaryota</taxon>
        <taxon>Fungi</taxon>
        <taxon>Dikarya</taxon>
        <taxon>Ascomycota</taxon>
        <taxon>Pezizomycotina</taxon>
        <taxon>Pezizomycetes</taxon>
        <taxon>Pezizales</taxon>
        <taxon>Tuberaceae</taxon>
        <taxon>Choiromyces</taxon>
    </lineage>
</organism>
<keyword evidence="10" id="KW-1185">Reference proteome</keyword>
<dbReference type="Pfam" id="PF20684">
    <property type="entry name" value="Fung_rhodopsin"/>
    <property type="match status" value="1"/>
</dbReference>
<evidence type="ECO:0000256" key="7">
    <source>
        <dbReference type="SAM" id="Phobius"/>
    </source>
</evidence>
<evidence type="ECO:0000313" key="9">
    <source>
        <dbReference type="EMBL" id="RPB03286.1"/>
    </source>
</evidence>
<dbReference type="GO" id="GO:0016020">
    <property type="term" value="C:membrane"/>
    <property type="evidence" value="ECO:0007669"/>
    <property type="project" value="UniProtKB-SubCell"/>
</dbReference>
<gene>
    <name evidence="9" type="ORF">L873DRAFT_1826348</name>
</gene>
<evidence type="ECO:0000256" key="3">
    <source>
        <dbReference type="ARBA" id="ARBA00022989"/>
    </source>
</evidence>
<feature type="transmembrane region" description="Helical" evidence="7">
    <location>
        <begin position="114"/>
        <end position="138"/>
    </location>
</feature>
<dbReference type="Proteomes" id="UP000276215">
    <property type="component" value="Unassembled WGS sequence"/>
</dbReference>
<accession>A0A3N4JY59</accession>
<evidence type="ECO:0000259" key="8">
    <source>
        <dbReference type="Pfam" id="PF20684"/>
    </source>
</evidence>
<evidence type="ECO:0000256" key="2">
    <source>
        <dbReference type="ARBA" id="ARBA00022692"/>
    </source>
</evidence>
<feature type="region of interest" description="Disordered" evidence="6">
    <location>
        <begin position="234"/>
        <end position="266"/>
    </location>
</feature>
<dbReference type="OrthoDB" id="3934549at2759"/>
<comment type="similarity">
    <text evidence="5">Belongs to the SAT4 family.</text>
</comment>
<sequence>MSSSVLCLTEGRCNKYFPCEIRHWDYAAIIIPTLKLWYVYQLQYLLTLFFIKASILSFYRRISPKRSYQISVWIVSGIVVAYTVAMLFIFECPKDPSRAWAADFPKGCDNVVDVHYFMMAPFNILSDIVILLLPLPSLLGLQINKRKRAALLLIFSCGFIAVAASIGRLNALYKHRHALIAGGDAPYMATYILLWSQIEVNVGIITASAPALGPLVRSILRGTSYAKSCYTGTGQKSKHGIPLHSLGGRETNRPHGNTTTVEGGANESQEDIVSKNDGIIRTVEVKVDVEANGRSEDSIRQLEFGR</sequence>
<dbReference type="InterPro" id="IPR052337">
    <property type="entry name" value="SAT4-like"/>
</dbReference>
<evidence type="ECO:0000256" key="6">
    <source>
        <dbReference type="SAM" id="MobiDB-lite"/>
    </source>
</evidence>
<feature type="transmembrane region" description="Helical" evidence="7">
    <location>
        <begin position="71"/>
        <end position="90"/>
    </location>
</feature>
<name>A0A3N4JY59_9PEZI</name>
<feature type="domain" description="Rhodopsin" evidence="8">
    <location>
        <begin position="34"/>
        <end position="217"/>
    </location>
</feature>
<reference evidence="9 10" key="1">
    <citation type="journal article" date="2018" name="Nat. Ecol. Evol.">
        <title>Pezizomycetes genomes reveal the molecular basis of ectomycorrhizal truffle lifestyle.</title>
        <authorList>
            <person name="Murat C."/>
            <person name="Payen T."/>
            <person name="Noel B."/>
            <person name="Kuo A."/>
            <person name="Morin E."/>
            <person name="Chen J."/>
            <person name="Kohler A."/>
            <person name="Krizsan K."/>
            <person name="Balestrini R."/>
            <person name="Da Silva C."/>
            <person name="Montanini B."/>
            <person name="Hainaut M."/>
            <person name="Levati E."/>
            <person name="Barry K.W."/>
            <person name="Belfiori B."/>
            <person name="Cichocki N."/>
            <person name="Clum A."/>
            <person name="Dockter R.B."/>
            <person name="Fauchery L."/>
            <person name="Guy J."/>
            <person name="Iotti M."/>
            <person name="Le Tacon F."/>
            <person name="Lindquist E.A."/>
            <person name="Lipzen A."/>
            <person name="Malagnac F."/>
            <person name="Mello A."/>
            <person name="Molinier V."/>
            <person name="Miyauchi S."/>
            <person name="Poulain J."/>
            <person name="Riccioni C."/>
            <person name="Rubini A."/>
            <person name="Sitrit Y."/>
            <person name="Splivallo R."/>
            <person name="Traeger S."/>
            <person name="Wang M."/>
            <person name="Zifcakova L."/>
            <person name="Wipf D."/>
            <person name="Zambonelli A."/>
            <person name="Paolocci F."/>
            <person name="Nowrousian M."/>
            <person name="Ottonello S."/>
            <person name="Baldrian P."/>
            <person name="Spatafora J.W."/>
            <person name="Henrissat B."/>
            <person name="Nagy L.G."/>
            <person name="Aury J.M."/>
            <person name="Wincker P."/>
            <person name="Grigoriev I.V."/>
            <person name="Bonfante P."/>
            <person name="Martin F.M."/>
        </authorList>
    </citation>
    <scope>NUCLEOTIDE SEQUENCE [LARGE SCALE GENOMIC DNA]</scope>
    <source>
        <strain evidence="9 10">120613-1</strain>
    </source>
</reference>
<dbReference type="PANTHER" id="PTHR33048">
    <property type="entry name" value="PTH11-LIKE INTEGRAL MEMBRANE PROTEIN (AFU_ORTHOLOGUE AFUA_5G11245)"/>
    <property type="match status" value="1"/>
</dbReference>
<evidence type="ECO:0000256" key="1">
    <source>
        <dbReference type="ARBA" id="ARBA00004141"/>
    </source>
</evidence>
<feature type="transmembrane region" description="Helical" evidence="7">
    <location>
        <begin position="42"/>
        <end position="59"/>
    </location>
</feature>
<dbReference type="EMBL" id="ML120363">
    <property type="protein sequence ID" value="RPB03286.1"/>
    <property type="molecule type" value="Genomic_DNA"/>
</dbReference>
<keyword evidence="3 7" id="KW-1133">Transmembrane helix</keyword>
<dbReference type="STRING" id="1336337.A0A3N4JY59"/>
<proteinExistence type="inferred from homology"/>
<feature type="transmembrane region" description="Helical" evidence="7">
    <location>
        <begin position="150"/>
        <end position="169"/>
    </location>
</feature>
<dbReference type="InterPro" id="IPR049326">
    <property type="entry name" value="Rhodopsin_dom_fungi"/>
</dbReference>
<dbReference type="PANTHER" id="PTHR33048:SF123">
    <property type="entry name" value="INTEGRAL MEMBRANE PROTEIN"/>
    <property type="match status" value="1"/>
</dbReference>